<evidence type="ECO:0000256" key="6">
    <source>
        <dbReference type="ARBA" id="ARBA00022840"/>
    </source>
</evidence>
<comment type="caution">
    <text evidence="9">The sequence shown here is derived from an EMBL/GenBank/DDBJ whole genome shotgun (WGS) entry which is preliminary data.</text>
</comment>
<evidence type="ECO:0000256" key="3">
    <source>
        <dbReference type="ARBA" id="ARBA00022448"/>
    </source>
</evidence>
<evidence type="ECO:0000256" key="4">
    <source>
        <dbReference type="ARBA" id="ARBA00022475"/>
    </source>
</evidence>
<dbReference type="InterPro" id="IPR027417">
    <property type="entry name" value="P-loop_NTPase"/>
</dbReference>
<comment type="subcellular location">
    <subcellularLocation>
        <location evidence="1">Cell inner membrane</location>
        <topology evidence="1">Peripheral membrane protein</topology>
    </subcellularLocation>
</comment>
<comment type="similarity">
    <text evidence="2">Belongs to the ABC transporter superfamily.</text>
</comment>
<evidence type="ECO:0000313" key="9">
    <source>
        <dbReference type="EMBL" id="KFC77193.1"/>
    </source>
</evidence>
<dbReference type="eggNOG" id="COG1126">
    <property type="taxonomic scope" value="Bacteria"/>
</dbReference>
<evidence type="ECO:0000313" key="10">
    <source>
        <dbReference type="Proteomes" id="UP000028640"/>
    </source>
</evidence>
<dbReference type="InterPro" id="IPR003439">
    <property type="entry name" value="ABC_transporter-like_ATP-bd"/>
</dbReference>
<dbReference type="InterPro" id="IPR017871">
    <property type="entry name" value="ABC_transporter-like_CS"/>
</dbReference>
<dbReference type="AlphaFoldDB" id="A0A085G0E8"/>
<dbReference type="SMART" id="SM00382">
    <property type="entry name" value="AAA"/>
    <property type="match status" value="1"/>
</dbReference>
<dbReference type="Proteomes" id="UP000028640">
    <property type="component" value="Unassembled WGS sequence"/>
</dbReference>
<dbReference type="EMBL" id="JMPJ01000076">
    <property type="protein sequence ID" value="KFC77193.1"/>
    <property type="molecule type" value="Genomic_DNA"/>
</dbReference>
<keyword evidence="4" id="KW-1003">Cell membrane</keyword>
<dbReference type="InterPro" id="IPR003593">
    <property type="entry name" value="AAA+_ATPase"/>
</dbReference>
<dbReference type="PANTHER" id="PTHR43166">
    <property type="entry name" value="AMINO ACID IMPORT ATP-BINDING PROTEIN"/>
    <property type="match status" value="1"/>
</dbReference>
<keyword evidence="10" id="KW-1185">Reference proteome</keyword>
<keyword evidence="3" id="KW-0813">Transport</keyword>
<dbReference type="EC" id="3.6.1.15" evidence="9"/>
<keyword evidence="6 9" id="KW-0067">ATP-binding</keyword>
<dbReference type="GO" id="GO:0005524">
    <property type="term" value="F:ATP binding"/>
    <property type="evidence" value="ECO:0007669"/>
    <property type="project" value="UniProtKB-KW"/>
</dbReference>
<protein>
    <submittedName>
        <fullName evidence="9">Glutamine transport ATP-binding protein</fullName>
        <ecNumber evidence="9">3.6.1.15</ecNumber>
        <ecNumber evidence="9">3.6.1.3</ecNumber>
    </submittedName>
</protein>
<name>A0A085G0E8_EWIA3</name>
<dbReference type="GO" id="GO:0016887">
    <property type="term" value="F:ATP hydrolysis activity"/>
    <property type="evidence" value="ECO:0007669"/>
    <property type="project" value="InterPro"/>
</dbReference>
<evidence type="ECO:0000256" key="1">
    <source>
        <dbReference type="ARBA" id="ARBA00004417"/>
    </source>
</evidence>
<feature type="domain" description="ABC transporter" evidence="8">
    <location>
        <begin position="4"/>
        <end position="238"/>
    </location>
</feature>
<organism evidence="9 10">
    <name type="scientific">Ewingella americana (strain ATCC 33852 / DSM 4580 / CCUG 14506 / JCM 5911 / LMG 7869 / NCTC 12157 / CDC 1468-78)</name>
    <dbReference type="NCBI Taxonomy" id="910964"/>
    <lineage>
        <taxon>Bacteria</taxon>
        <taxon>Pseudomonadati</taxon>
        <taxon>Pseudomonadota</taxon>
        <taxon>Gammaproteobacteria</taxon>
        <taxon>Enterobacterales</taxon>
        <taxon>Yersiniaceae</taxon>
        <taxon>Ewingella</taxon>
    </lineage>
</organism>
<accession>A0A085G0E8</accession>
<evidence type="ECO:0000256" key="7">
    <source>
        <dbReference type="ARBA" id="ARBA00023136"/>
    </source>
</evidence>
<evidence type="ECO:0000256" key="5">
    <source>
        <dbReference type="ARBA" id="ARBA00022741"/>
    </source>
</evidence>
<keyword evidence="5" id="KW-0547">Nucleotide-binding</keyword>
<dbReference type="SUPFAM" id="SSF52540">
    <property type="entry name" value="P-loop containing nucleoside triphosphate hydrolases"/>
    <property type="match status" value="1"/>
</dbReference>
<dbReference type="Pfam" id="PF00005">
    <property type="entry name" value="ABC_tran"/>
    <property type="match status" value="1"/>
</dbReference>
<dbReference type="RefSeq" id="WP_034795969.1">
    <property type="nucleotide sequence ID" value="NZ_JMPJ01000076.1"/>
</dbReference>
<dbReference type="PROSITE" id="PS00211">
    <property type="entry name" value="ABC_TRANSPORTER_1"/>
    <property type="match status" value="1"/>
</dbReference>
<dbReference type="PROSITE" id="PS50893">
    <property type="entry name" value="ABC_TRANSPORTER_2"/>
    <property type="match status" value="1"/>
</dbReference>
<reference evidence="9 10" key="1">
    <citation type="submission" date="2014-05" db="EMBL/GenBank/DDBJ databases">
        <title>ATOL: Assembling a taxonomically balanced genome-scale reconstruction of the evolutionary history of the Enterobacteriaceae.</title>
        <authorList>
            <person name="Plunkett G.III."/>
            <person name="Neeno-Eckwall E.C."/>
            <person name="Glasner J.D."/>
            <person name="Perna N.T."/>
        </authorList>
    </citation>
    <scope>NUCLEOTIDE SEQUENCE [LARGE SCALE GENOMIC DNA]</scope>
    <source>
        <strain evidence="9 10">ATCC 33852</strain>
    </source>
</reference>
<dbReference type="PANTHER" id="PTHR43166:SF9">
    <property type="entry name" value="GLUTAMATE_ASPARTATE IMPORT ATP-BINDING PROTEIN GLTL"/>
    <property type="match status" value="1"/>
</dbReference>
<evidence type="ECO:0000256" key="2">
    <source>
        <dbReference type="ARBA" id="ARBA00005417"/>
    </source>
</evidence>
<sequence>MSILKVSDLVKQFDGNRVLDGVNLTIAAGATQVIMGPSGCGKTTLIRCLNLLEQPTSGQISFHGEDLLGKEVDVRLLRSKIGFVFQSFALYRHLSVLDNVTLALRKIQGKSKEQARALAREELAYFEMSAHEKKFPAQLSGGQKQRVALARTLVMKPEIVILDEPTSALDPLMSQEVAQLIKKLESRKVTTVCVTHDIAFANEISDNVAFMYGGKIMAQGSVSQLANSSTLPEVQRFFGKMHYE</sequence>
<dbReference type="OrthoDB" id="9802264at2"/>
<evidence type="ECO:0000259" key="8">
    <source>
        <dbReference type="PROSITE" id="PS50893"/>
    </source>
</evidence>
<dbReference type="EC" id="3.6.1.3" evidence="9"/>
<dbReference type="InterPro" id="IPR050086">
    <property type="entry name" value="MetN_ABC_transporter-like"/>
</dbReference>
<dbReference type="GO" id="GO:0005886">
    <property type="term" value="C:plasma membrane"/>
    <property type="evidence" value="ECO:0007669"/>
    <property type="project" value="UniProtKB-SubCell"/>
</dbReference>
<dbReference type="Gene3D" id="3.40.50.300">
    <property type="entry name" value="P-loop containing nucleotide triphosphate hydrolases"/>
    <property type="match status" value="1"/>
</dbReference>
<proteinExistence type="inferred from homology"/>
<keyword evidence="7" id="KW-0472">Membrane</keyword>
<keyword evidence="9" id="KW-0378">Hydrolase</keyword>
<gene>
    <name evidence="9" type="ORF">GEAM_4319</name>
</gene>
<dbReference type="STRING" id="910964.GEAM_4319"/>
<dbReference type="GeneID" id="78382290"/>